<accession>A0A177AWK4</accession>
<evidence type="ECO:0000256" key="1">
    <source>
        <dbReference type="SAM" id="Coils"/>
    </source>
</evidence>
<comment type="caution">
    <text evidence="3">The sequence shown here is derived from an EMBL/GenBank/DDBJ whole genome shotgun (WGS) entry which is preliminary data.</text>
</comment>
<dbReference type="EMBL" id="LWCA01000996">
    <property type="protein sequence ID" value="OAF66230.1"/>
    <property type="molecule type" value="Genomic_DNA"/>
</dbReference>
<feature type="transmembrane region" description="Helical" evidence="2">
    <location>
        <begin position="16"/>
        <end position="35"/>
    </location>
</feature>
<keyword evidence="1" id="KW-0175">Coiled coil</keyword>
<evidence type="ECO:0000313" key="3">
    <source>
        <dbReference type="EMBL" id="OAF66230.1"/>
    </source>
</evidence>
<sequence>MLNYIIEIFYKTLQGYIVGICIFGYFFIKFIVGVCKDRSNYRRCLNLANIIKNELEEKIDKMETKLKTEINKDDVDYICGLGLTDLIKKIKTKKISKINVLMAYQYK</sequence>
<evidence type="ECO:0000313" key="4">
    <source>
        <dbReference type="Proteomes" id="UP000078046"/>
    </source>
</evidence>
<name>A0A177AWK4_9BILA</name>
<feature type="non-terminal residue" evidence="3">
    <location>
        <position position="107"/>
    </location>
</feature>
<keyword evidence="4" id="KW-1185">Reference proteome</keyword>
<keyword evidence="2" id="KW-1133">Transmembrane helix</keyword>
<dbReference type="AlphaFoldDB" id="A0A177AWK4"/>
<keyword evidence="2" id="KW-0812">Transmembrane</keyword>
<reference evidence="3 4" key="1">
    <citation type="submission" date="2016-04" db="EMBL/GenBank/DDBJ databases">
        <title>The genome of Intoshia linei affirms orthonectids as highly simplified spiralians.</title>
        <authorList>
            <person name="Mikhailov K.V."/>
            <person name="Slusarev G.S."/>
            <person name="Nikitin M.A."/>
            <person name="Logacheva M.D."/>
            <person name="Penin A."/>
            <person name="Aleoshin V."/>
            <person name="Panchin Y.V."/>
        </authorList>
    </citation>
    <scope>NUCLEOTIDE SEQUENCE [LARGE SCALE GENOMIC DNA]</scope>
    <source>
        <strain evidence="3">Intl2013</strain>
        <tissue evidence="3">Whole animal</tissue>
    </source>
</reference>
<keyword evidence="2" id="KW-0472">Membrane</keyword>
<protein>
    <submittedName>
        <fullName evidence="3">Uncharacterized protein</fullName>
    </submittedName>
</protein>
<evidence type="ECO:0000256" key="2">
    <source>
        <dbReference type="SAM" id="Phobius"/>
    </source>
</evidence>
<proteinExistence type="predicted"/>
<feature type="coiled-coil region" evidence="1">
    <location>
        <begin position="45"/>
        <end position="72"/>
    </location>
</feature>
<organism evidence="3 4">
    <name type="scientific">Intoshia linei</name>
    <dbReference type="NCBI Taxonomy" id="1819745"/>
    <lineage>
        <taxon>Eukaryota</taxon>
        <taxon>Metazoa</taxon>
        <taxon>Spiralia</taxon>
        <taxon>Lophotrochozoa</taxon>
        <taxon>Mesozoa</taxon>
        <taxon>Orthonectida</taxon>
        <taxon>Rhopaluridae</taxon>
        <taxon>Intoshia</taxon>
    </lineage>
</organism>
<gene>
    <name evidence="3" type="ORF">A3Q56_06039</name>
</gene>
<dbReference type="Proteomes" id="UP000078046">
    <property type="component" value="Unassembled WGS sequence"/>
</dbReference>